<sequence length="59" mass="6878">MVTKSKEHCLVNIEAKRTKTNIKSNQVEVKHTETYFNVRLLNLSCILKGIERLMSLFNL</sequence>
<dbReference type="Proteomes" id="UP000095606">
    <property type="component" value="Unassembled WGS sequence"/>
</dbReference>
<protein>
    <submittedName>
        <fullName evidence="1">Uncharacterized protein</fullName>
    </submittedName>
</protein>
<proteinExistence type="predicted"/>
<evidence type="ECO:0000313" key="2">
    <source>
        <dbReference type="Proteomes" id="UP000095606"/>
    </source>
</evidence>
<dbReference type="AlphaFoldDB" id="A0A174G4G2"/>
<organism evidence="1 2">
    <name type="scientific">Bacteroides faecis</name>
    <dbReference type="NCBI Taxonomy" id="674529"/>
    <lineage>
        <taxon>Bacteria</taxon>
        <taxon>Pseudomonadati</taxon>
        <taxon>Bacteroidota</taxon>
        <taxon>Bacteroidia</taxon>
        <taxon>Bacteroidales</taxon>
        <taxon>Bacteroidaceae</taxon>
        <taxon>Bacteroides</taxon>
    </lineage>
</organism>
<gene>
    <name evidence="1" type="ORF">ERS852461_00586</name>
</gene>
<evidence type="ECO:0000313" key="1">
    <source>
        <dbReference type="EMBL" id="CUO57343.1"/>
    </source>
</evidence>
<name>A0A174G4G2_9BACE</name>
<reference evidence="1 2" key="1">
    <citation type="submission" date="2015-09" db="EMBL/GenBank/DDBJ databases">
        <authorList>
            <consortium name="Pathogen Informatics"/>
        </authorList>
    </citation>
    <scope>NUCLEOTIDE SEQUENCE [LARGE SCALE GENOMIC DNA]</scope>
    <source>
        <strain evidence="1 2">2789STDY5834846</strain>
    </source>
</reference>
<dbReference type="EMBL" id="CZAE01000002">
    <property type="protein sequence ID" value="CUO57343.1"/>
    <property type="molecule type" value="Genomic_DNA"/>
</dbReference>
<accession>A0A174G4G2</accession>